<gene>
    <name evidence="1" type="ORF">I4F81_005329</name>
</gene>
<proteinExistence type="predicted"/>
<comment type="caution">
    <text evidence="1">The sequence shown here is derived from an EMBL/GenBank/DDBJ whole genome shotgun (WGS) entry which is preliminary data.</text>
</comment>
<dbReference type="Proteomes" id="UP000798662">
    <property type="component" value="Chromosome 2"/>
</dbReference>
<evidence type="ECO:0000313" key="1">
    <source>
        <dbReference type="EMBL" id="KAK1862762.1"/>
    </source>
</evidence>
<name>A0ACC3BXY5_PYRYE</name>
<dbReference type="EMBL" id="CM020619">
    <property type="protein sequence ID" value="KAK1862762.1"/>
    <property type="molecule type" value="Genomic_DNA"/>
</dbReference>
<protein>
    <submittedName>
        <fullName evidence="1">Uncharacterized protein</fullName>
    </submittedName>
</protein>
<sequence>MSISADSLPALTAAILRPGAPVAHRMRGIFALRGLPAGPATRGPLSTLLTRDPSALVRHEAAYALGQMQDTGAAGVLGEVLANTAEDVMVRHEAAEALGAIGDPAAVPLLTRYLEDERVEVRETCVLALARLGAAACGGGGRDDAGGGAAAAGDGPAPAAAAGTGGVGGGADPAFHSVDPVVVPSTPAAAARTVSDWATDLASTSAPLASRYAALFALRAARGTPEEDAAVDALCAAAADASDSALLRHEVCYVLGQMAPRRAVGPLAAVLAQAGAPPMVRHEAAEALGAIGGADVEALLRDYTGEAEGEAVVRESCEVALDMSEWLGDAGELHYTHVVAEGGAATGVAAT</sequence>
<reference evidence="1" key="1">
    <citation type="submission" date="2019-11" db="EMBL/GenBank/DDBJ databases">
        <title>Nori genome reveals adaptations in red seaweeds to the harsh intertidal environment.</title>
        <authorList>
            <person name="Wang D."/>
            <person name="Mao Y."/>
        </authorList>
    </citation>
    <scope>NUCLEOTIDE SEQUENCE</scope>
    <source>
        <tissue evidence="1">Gametophyte</tissue>
    </source>
</reference>
<organism evidence="1 2">
    <name type="scientific">Pyropia yezoensis</name>
    <name type="common">Susabi-nori</name>
    <name type="synonym">Porphyra yezoensis</name>
    <dbReference type="NCBI Taxonomy" id="2788"/>
    <lineage>
        <taxon>Eukaryota</taxon>
        <taxon>Rhodophyta</taxon>
        <taxon>Bangiophyceae</taxon>
        <taxon>Bangiales</taxon>
        <taxon>Bangiaceae</taxon>
        <taxon>Pyropia</taxon>
    </lineage>
</organism>
<evidence type="ECO:0000313" key="2">
    <source>
        <dbReference type="Proteomes" id="UP000798662"/>
    </source>
</evidence>
<keyword evidence="2" id="KW-1185">Reference proteome</keyword>
<accession>A0ACC3BXY5</accession>